<dbReference type="PROSITE" id="PS50850">
    <property type="entry name" value="MFS"/>
    <property type="match status" value="1"/>
</dbReference>
<dbReference type="Pfam" id="PF07690">
    <property type="entry name" value="MFS_1"/>
    <property type="match status" value="1"/>
</dbReference>
<dbReference type="AlphaFoldDB" id="A0A9E6Y2U8"/>
<comment type="subcellular location">
    <subcellularLocation>
        <location evidence="1">Cell membrane</location>
        <topology evidence="1">Multi-pass membrane protein</topology>
    </subcellularLocation>
</comment>
<dbReference type="Gene3D" id="1.20.1250.20">
    <property type="entry name" value="MFS general substrate transporter like domains"/>
    <property type="match status" value="1"/>
</dbReference>
<feature type="transmembrane region" description="Helical" evidence="7">
    <location>
        <begin position="86"/>
        <end position="105"/>
    </location>
</feature>
<protein>
    <recommendedName>
        <fullName evidence="8">Major facilitator superfamily (MFS) profile domain-containing protein</fullName>
    </recommendedName>
</protein>
<name>A0A9E6Y2U8_9ACTN</name>
<reference evidence="9" key="1">
    <citation type="journal article" date="2022" name="Int. J. Syst. Evol. Microbiol.">
        <title>Pseudomonas aegrilactucae sp. nov. and Pseudomonas morbosilactucae sp. nov., pathogens causing bacterial rot of lettuce in Japan.</title>
        <authorList>
            <person name="Sawada H."/>
            <person name="Fujikawa T."/>
            <person name="Satou M."/>
        </authorList>
    </citation>
    <scope>NUCLEOTIDE SEQUENCE</scope>
    <source>
        <strain evidence="9">0166_1</strain>
    </source>
</reference>
<accession>A0A9E6Y2U8</accession>
<proteinExistence type="predicted"/>
<dbReference type="Proteomes" id="UP001162834">
    <property type="component" value="Chromosome"/>
</dbReference>
<evidence type="ECO:0000256" key="7">
    <source>
        <dbReference type="SAM" id="Phobius"/>
    </source>
</evidence>
<feature type="transmembrane region" description="Helical" evidence="7">
    <location>
        <begin position="21"/>
        <end position="45"/>
    </location>
</feature>
<evidence type="ECO:0000256" key="3">
    <source>
        <dbReference type="ARBA" id="ARBA00022475"/>
    </source>
</evidence>
<dbReference type="SUPFAM" id="SSF103473">
    <property type="entry name" value="MFS general substrate transporter"/>
    <property type="match status" value="1"/>
</dbReference>
<feature type="transmembrane region" description="Helical" evidence="7">
    <location>
        <begin position="111"/>
        <end position="133"/>
    </location>
</feature>
<dbReference type="InterPro" id="IPR020846">
    <property type="entry name" value="MFS_dom"/>
</dbReference>
<evidence type="ECO:0000256" key="2">
    <source>
        <dbReference type="ARBA" id="ARBA00022448"/>
    </source>
</evidence>
<dbReference type="PANTHER" id="PTHR23517:SF13">
    <property type="entry name" value="MAJOR FACILITATOR SUPERFAMILY MFS_1"/>
    <property type="match status" value="1"/>
</dbReference>
<keyword evidence="10" id="KW-1185">Reference proteome</keyword>
<feature type="transmembrane region" description="Helical" evidence="7">
    <location>
        <begin position="315"/>
        <end position="331"/>
    </location>
</feature>
<feature type="transmembrane region" description="Helical" evidence="7">
    <location>
        <begin position="352"/>
        <end position="372"/>
    </location>
</feature>
<sequence>MPEIRPPTSTADRGAAWRPAFLALTGVFTVGMAFTTVPTPLYPIYESHEGYGTATITVIFAVYPLGVMASVLLLGHASDRVGRRRAIVPALGLEALSAVGFLLSSSLPVLLAARVVCGIGVGILTATAAAYLAELDRRARVHGPRRADLAVTGATFGGFGAGALGSGLLATVAPAPLRLPFLVALIGLLAAGLVAALLPETLTARAAGPALRLQRLVVPSHARRPYFGACAGGFAALCLLSLYASVAPSFLADSLHQRSPAVAGAMACACCFAAGLGQIALVRLAPRRQLCTALILLPAGIVMVTLAVALESFPLFLAGGMIGGLGSGGLFKRALATVDDLAPAASRAEAFAGFYLAVYLNATFPVVALGVLTQAFGALTAVSAFAVMIFLVLAVAAPSLMGAPVAMRTPAPEPEQA</sequence>
<dbReference type="PANTHER" id="PTHR23517">
    <property type="entry name" value="RESISTANCE PROTEIN MDTM, PUTATIVE-RELATED-RELATED"/>
    <property type="match status" value="1"/>
</dbReference>
<dbReference type="InterPro" id="IPR050171">
    <property type="entry name" value="MFS_Transporters"/>
</dbReference>
<keyword evidence="5 7" id="KW-1133">Transmembrane helix</keyword>
<dbReference type="GO" id="GO:0022857">
    <property type="term" value="F:transmembrane transporter activity"/>
    <property type="evidence" value="ECO:0007669"/>
    <property type="project" value="InterPro"/>
</dbReference>
<dbReference type="EMBL" id="CP087164">
    <property type="protein sequence ID" value="UGS38995.1"/>
    <property type="molecule type" value="Genomic_DNA"/>
</dbReference>
<evidence type="ECO:0000256" key="5">
    <source>
        <dbReference type="ARBA" id="ARBA00022989"/>
    </source>
</evidence>
<feature type="transmembrane region" description="Helical" evidence="7">
    <location>
        <begin position="378"/>
        <end position="400"/>
    </location>
</feature>
<dbReference type="InterPro" id="IPR036259">
    <property type="entry name" value="MFS_trans_sf"/>
</dbReference>
<dbReference type="GO" id="GO:0005886">
    <property type="term" value="C:plasma membrane"/>
    <property type="evidence" value="ECO:0007669"/>
    <property type="project" value="UniProtKB-SubCell"/>
</dbReference>
<dbReference type="KEGG" id="sbae:DSM104329_05427"/>
<feature type="transmembrane region" description="Helical" evidence="7">
    <location>
        <begin position="289"/>
        <end position="309"/>
    </location>
</feature>
<organism evidence="9 10">
    <name type="scientific">Capillimicrobium parvum</name>
    <dbReference type="NCBI Taxonomy" id="2884022"/>
    <lineage>
        <taxon>Bacteria</taxon>
        <taxon>Bacillati</taxon>
        <taxon>Actinomycetota</taxon>
        <taxon>Thermoleophilia</taxon>
        <taxon>Solirubrobacterales</taxon>
        <taxon>Capillimicrobiaceae</taxon>
        <taxon>Capillimicrobium</taxon>
    </lineage>
</organism>
<keyword evidence="3" id="KW-1003">Cell membrane</keyword>
<dbReference type="InterPro" id="IPR011701">
    <property type="entry name" value="MFS"/>
</dbReference>
<gene>
    <name evidence="9" type="ORF">DSM104329_05427</name>
</gene>
<feature type="transmembrane region" description="Helical" evidence="7">
    <location>
        <begin position="51"/>
        <end position="74"/>
    </location>
</feature>
<evidence type="ECO:0000256" key="1">
    <source>
        <dbReference type="ARBA" id="ARBA00004651"/>
    </source>
</evidence>
<feature type="domain" description="Major facilitator superfamily (MFS) profile" evidence="8">
    <location>
        <begin position="19"/>
        <end position="401"/>
    </location>
</feature>
<evidence type="ECO:0000313" key="10">
    <source>
        <dbReference type="Proteomes" id="UP001162834"/>
    </source>
</evidence>
<keyword evidence="4 7" id="KW-0812">Transmembrane</keyword>
<keyword evidence="6 7" id="KW-0472">Membrane</keyword>
<feature type="transmembrane region" description="Helical" evidence="7">
    <location>
        <begin position="261"/>
        <end position="282"/>
    </location>
</feature>
<feature type="transmembrane region" description="Helical" evidence="7">
    <location>
        <begin position="225"/>
        <end position="246"/>
    </location>
</feature>
<keyword evidence="2" id="KW-0813">Transport</keyword>
<feature type="transmembrane region" description="Helical" evidence="7">
    <location>
        <begin position="154"/>
        <end position="175"/>
    </location>
</feature>
<evidence type="ECO:0000313" key="9">
    <source>
        <dbReference type="EMBL" id="UGS38995.1"/>
    </source>
</evidence>
<feature type="transmembrane region" description="Helical" evidence="7">
    <location>
        <begin position="181"/>
        <end position="204"/>
    </location>
</feature>
<evidence type="ECO:0000259" key="8">
    <source>
        <dbReference type="PROSITE" id="PS50850"/>
    </source>
</evidence>
<evidence type="ECO:0000256" key="4">
    <source>
        <dbReference type="ARBA" id="ARBA00022692"/>
    </source>
</evidence>
<evidence type="ECO:0000256" key="6">
    <source>
        <dbReference type="ARBA" id="ARBA00023136"/>
    </source>
</evidence>
<dbReference type="RefSeq" id="WP_259313006.1">
    <property type="nucleotide sequence ID" value="NZ_CP087164.1"/>
</dbReference>